<gene>
    <name evidence="3" type="ORF">CLV67_104104</name>
</gene>
<dbReference type="Gene3D" id="2.30.40.10">
    <property type="entry name" value="Urease, subunit C, domain 1"/>
    <property type="match status" value="1"/>
</dbReference>
<name>A0A2T0KH67_9ACTN</name>
<feature type="domain" description="Amidohydrolase-related" evidence="2">
    <location>
        <begin position="46"/>
        <end position="148"/>
    </location>
</feature>
<sequence length="382" mass="39414">MDLLVTGGRFLDGARRDILIEGGRIAAVGSFPRAGAAEVIDATGLVVMPGLADGHRHVWQAALRGLGADMTLPAYLDEVLGRIAPALDAGDARLATLLGAAEALDAGITTVLDFSNVISSPEHNDAVLDAYATAGIRAVLGHGAIPATAGLVTPAIAVFADPPRQIRLARDEGVIATVHAAGGGDQIRRFRDAGLLGPHLHVVHVNAMTPGEAKLLAETGTGVTVTPVVEATMGHGRSPWSTFAAAGGRAGLGTDVMVNAPSDLFEPLRDTLRSHRMDTGSMHPAGDLLTTITSDSARAIGLGGVTGVIEPGRAADLVLLDGFAHLPGDTGVTGAVVTTAGVRDVRTVIVNGRVVKRDGELIGLDLRELRRANTERFARFFP</sequence>
<evidence type="ECO:0000259" key="2">
    <source>
        <dbReference type="Pfam" id="PF01979"/>
    </source>
</evidence>
<feature type="domain" description="Amidohydrolase-related" evidence="2">
    <location>
        <begin position="173"/>
        <end position="355"/>
    </location>
</feature>
<dbReference type="Proteomes" id="UP000239415">
    <property type="component" value="Unassembled WGS sequence"/>
</dbReference>
<dbReference type="OrthoDB" id="3189065at2"/>
<accession>A0A2T0KH67</accession>
<dbReference type="AlphaFoldDB" id="A0A2T0KH67"/>
<keyword evidence="4" id="KW-1185">Reference proteome</keyword>
<evidence type="ECO:0000313" key="4">
    <source>
        <dbReference type="Proteomes" id="UP000239415"/>
    </source>
</evidence>
<dbReference type="RefSeq" id="WP_106317353.1">
    <property type="nucleotide sequence ID" value="NZ_BOMO01000019.1"/>
</dbReference>
<evidence type="ECO:0000256" key="1">
    <source>
        <dbReference type="ARBA" id="ARBA00022801"/>
    </source>
</evidence>
<comment type="caution">
    <text evidence="3">The sequence shown here is derived from an EMBL/GenBank/DDBJ whole genome shotgun (WGS) entry which is preliminary data.</text>
</comment>
<dbReference type="InterPro" id="IPR032466">
    <property type="entry name" value="Metal_Hydrolase"/>
</dbReference>
<dbReference type="InterPro" id="IPR006680">
    <property type="entry name" value="Amidohydro-rel"/>
</dbReference>
<reference evidence="3 4" key="1">
    <citation type="submission" date="2018-03" db="EMBL/GenBank/DDBJ databases">
        <title>Genomic Encyclopedia of Archaeal and Bacterial Type Strains, Phase II (KMG-II): from individual species to whole genera.</title>
        <authorList>
            <person name="Goeker M."/>
        </authorList>
    </citation>
    <scope>NUCLEOTIDE SEQUENCE [LARGE SCALE GENOMIC DNA]</scope>
    <source>
        <strain evidence="3 4">DSM 43146</strain>
    </source>
</reference>
<dbReference type="GO" id="GO:0016810">
    <property type="term" value="F:hydrolase activity, acting on carbon-nitrogen (but not peptide) bonds"/>
    <property type="evidence" value="ECO:0007669"/>
    <property type="project" value="InterPro"/>
</dbReference>
<evidence type="ECO:0000313" key="3">
    <source>
        <dbReference type="EMBL" id="PRX22577.1"/>
    </source>
</evidence>
<dbReference type="PANTHER" id="PTHR43794:SF11">
    <property type="entry name" value="AMIDOHYDROLASE-RELATED DOMAIN-CONTAINING PROTEIN"/>
    <property type="match status" value="1"/>
</dbReference>
<dbReference type="EMBL" id="PVMZ01000004">
    <property type="protein sequence ID" value="PRX22577.1"/>
    <property type="molecule type" value="Genomic_DNA"/>
</dbReference>
<organism evidence="3 4">
    <name type="scientific">Actinoplanes italicus</name>
    <dbReference type="NCBI Taxonomy" id="113567"/>
    <lineage>
        <taxon>Bacteria</taxon>
        <taxon>Bacillati</taxon>
        <taxon>Actinomycetota</taxon>
        <taxon>Actinomycetes</taxon>
        <taxon>Micromonosporales</taxon>
        <taxon>Micromonosporaceae</taxon>
        <taxon>Actinoplanes</taxon>
    </lineage>
</organism>
<dbReference type="PANTHER" id="PTHR43794">
    <property type="entry name" value="AMINOHYDROLASE SSNA-RELATED"/>
    <property type="match status" value="1"/>
</dbReference>
<dbReference type="SUPFAM" id="SSF51556">
    <property type="entry name" value="Metallo-dependent hydrolases"/>
    <property type="match status" value="1"/>
</dbReference>
<dbReference type="Gene3D" id="3.20.20.140">
    <property type="entry name" value="Metal-dependent hydrolases"/>
    <property type="match status" value="1"/>
</dbReference>
<dbReference type="InterPro" id="IPR011059">
    <property type="entry name" value="Metal-dep_hydrolase_composite"/>
</dbReference>
<proteinExistence type="predicted"/>
<dbReference type="SUPFAM" id="SSF51338">
    <property type="entry name" value="Composite domain of metallo-dependent hydrolases"/>
    <property type="match status" value="1"/>
</dbReference>
<dbReference type="Pfam" id="PF01979">
    <property type="entry name" value="Amidohydro_1"/>
    <property type="match status" value="2"/>
</dbReference>
<protein>
    <submittedName>
        <fullName evidence="3">Cytosine/adenosine deaminase-related metal-dependent hydrolase</fullName>
    </submittedName>
</protein>
<dbReference type="InterPro" id="IPR050287">
    <property type="entry name" value="MTA/SAH_deaminase"/>
</dbReference>
<keyword evidence="1 3" id="KW-0378">Hydrolase</keyword>